<proteinExistence type="predicted"/>
<evidence type="ECO:0000313" key="1">
    <source>
        <dbReference type="EMBL" id="GAI71070.1"/>
    </source>
</evidence>
<organism evidence="1">
    <name type="scientific">marine sediment metagenome</name>
    <dbReference type="NCBI Taxonomy" id="412755"/>
    <lineage>
        <taxon>unclassified sequences</taxon>
        <taxon>metagenomes</taxon>
        <taxon>ecological metagenomes</taxon>
    </lineage>
</organism>
<name>X1S6L3_9ZZZZ</name>
<accession>X1S6L3</accession>
<dbReference type="AlphaFoldDB" id="X1S6L3"/>
<comment type="caution">
    <text evidence="1">The sequence shown here is derived from an EMBL/GenBank/DDBJ whole genome shotgun (WGS) entry which is preliminary data.</text>
</comment>
<sequence length="60" mass="6738">MGFHMKPETGEKIRDKLLALSDTERKIVITSPATGEYKTIDVHRNAAGNLEYTYDDVPEA</sequence>
<dbReference type="EMBL" id="BARW01000932">
    <property type="protein sequence ID" value="GAI71070.1"/>
    <property type="molecule type" value="Genomic_DNA"/>
</dbReference>
<reference evidence="1" key="1">
    <citation type="journal article" date="2014" name="Front. Microbiol.">
        <title>High frequency of phylogenetically diverse reductive dehalogenase-homologous genes in deep subseafloor sedimentary metagenomes.</title>
        <authorList>
            <person name="Kawai M."/>
            <person name="Futagami T."/>
            <person name="Toyoda A."/>
            <person name="Takaki Y."/>
            <person name="Nishi S."/>
            <person name="Hori S."/>
            <person name="Arai W."/>
            <person name="Tsubouchi T."/>
            <person name="Morono Y."/>
            <person name="Uchiyama I."/>
            <person name="Ito T."/>
            <person name="Fujiyama A."/>
            <person name="Inagaki F."/>
            <person name="Takami H."/>
        </authorList>
    </citation>
    <scope>NUCLEOTIDE SEQUENCE</scope>
    <source>
        <strain evidence="1">Expedition CK06-06</strain>
    </source>
</reference>
<gene>
    <name evidence="1" type="ORF">S12H4_03361</name>
</gene>
<protein>
    <submittedName>
        <fullName evidence="1">Uncharacterized protein</fullName>
    </submittedName>
</protein>